<dbReference type="RefSeq" id="WP_214094316.1">
    <property type="nucleotide sequence ID" value="NZ_JAHCLR010000044.1"/>
</dbReference>
<gene>
    <name evidence="2" type="ORF">KIH27_17875</name>
</gene>
<name>A0ABS5RMB8_9MYCO</name>
<evidence type="ECO:0000313" key="3">
    <source>
        <dbReference type="Proteomes" id="UP001519535"/>
    </source>
</evidence>
<dbReference type="EMBL" id="JAHCLR010000044">
    <property type="protein sequence ID" value="MBS9535457.1"/>
    <property type="molecule type" value="Genomic_DNA"/>
</dbReference>
<dbReference type="Pfam" id="PF03235">
    <property type="entry name" value="GmrSD_N"/>
    <property type="match status" value="1"/>
</dbReference>
<dbReference type="InterPro" id="IPR004919">
    <property type="entry name" value="GmrSD_N"/>
</dbReference>
<organism evidence="2 3">
    <name type="scientific">Mycolicibacter acidiphilus</name>
    <dbReference type="NCBI Taxonomy" id="2835306"/>
    <lineage>
        <taxon>Bacteria</taxon>
        <taxon>Bacillati</taxon>
        <taxon>Actinomycetota</taxon>
        <taxon>Actinomycetes</taxon>
        <taxon>Mycobacteriales</taxon>
        <taxon>Mycobacteriaceae</taxon>
        <taxon>Mycolicibacter</taxon>
    </lineage>
</organism>
<evidence type="ECO:0000313" key="2">
    <source>
        <dbReference type="EMBL" id="MBS9535457.1"/>
    </source>
</evidence>
<dbReference type="PANTHER" id="PTHR39639">
    <property type="entry name" value="CHROMOSOME 16, WHOLE GENOME SHOTGUN SEQUENCE"/>
    <property type="match status" value="1"/>
</dbReference>
<protein>
    <submittedName>
        <fullName evidence="2">DUF262 domain-containing protein</fullName>
    </submittedName>
</protein>
<sequence length="377" mass="42211">MTEPVSNSDSDPSEPLTLTDEEIEAVEAAEPEAGPIVYSGTDFDVEGLVRRLNRGDIVIPNFGRSDDDIDVAGFQRSFVWRRPQMDRFIESLLLGYPIPAIMLIQQPDKRYLVLDGQQRLRTLQYFYSGTYRDQPFALTNVTDEYKGLTYDSLSEPQRRTLDNTFFQTIIVRGDGTPGSLDAVYQVFERLNSGGTQLTPHEIRVALYSGPFVGYLTELNAVPSWRKIYGPLSPRLRDQEVILRVIALHTRSNEYFSPLKKFLNKFMGDHRALDSFPSEKIRSLFIQATDALESAGVRDAIRRAGQRVNTALLESVIVGYMRQIADGSPLEPRRLAVALSEIGKDQGLLTASASSTTSEENVRARLAGVSRHLASNTK</sequence>
<keyword evidence="3" id="KW-1185">Reference proteome</keyword>
<evidence type="ECO:0000259" key="1">
    <source>
        <dbReference type="Pfam" id="PF03235"/>
    </source>
</evidence>
<dbReference type="PANTHER" id="PTHR39639:SF1">
    <property type="entry name" value="DUF262 DOMAIN-CONTAINING PROTEIN"/>
    <property type="match status" value="1"/>
</dbReference>
<accession>A0ABS5RMB8</accession>
<proteinExistence type="predicted"/>
<reference evidence="2 3" key="1">
    <citation type="submission" date="2021-05" db="EMBL/GenBank/DDBJ databases">
        <title>Mycobacterium acidophilum sp. nov., an extremely acid-tolerant member of the genus Mycobacterium.</title>
        <authorList>
            <person name="Xia J."/>
        </authorList>
    </citation>
    <scope>NUCLEOTIDE SEQUENCE [LARGE SCALE GENOMIC DNA]</scope>
    <source>
        <strain evidence="2 3">M1</strain>
    </source>
</reference>
<dbReference type="Proteomes" id="UP001519535">
    <property type="component" value="Unassembled WGS sequence"/>
</dbReference>
<feature type="domain" description="GmrSD restriction endonucleases N-terminal" evidence="1">
    <location>
        <begin position="69"/>
        <end position="207"/>
    </location>
</feature>
<comment type="caution">
    <text evidence="2">The sequence shown here is derived from an EMBL/GenBank/DDBJ whole genome shotgun (WGS) entry which is preliminary data.</text>
</comment>